<evidence type="ECO:0000313" key="4">
    <source>
        <dbReference type="EMBL" id="KPV51914.1"/>
    </source>
</evidence>
<dbReference type="Proteomes" id="UP000050509">
    <property type="component" value="Unassembled WGS sequence"/>
</dbReference>
<organism evidence="4 5">
    <name type="scientific">Kouleothrix aurantiaca</name>
    <dbReference type="NCBI Taxonomy" id="186479"/>
    <lineage>
        <taxon>Bacteria</taxon>
        <taxon>Bacillati</taxon>
        <taxon>Chloroflexota</taxon>
        <taxon>Chloroflexia</taxon>
        <taxon>Chloroflexales</taxon>
        <taxon>Roseiflexineae</taxon>
        <taxon>Roseiflexaceae</taxon>
        <taxon>Kouleothrix</taxon>
    </lineage>
</organism>
<comment type="subcellular location">
    <subcellularLocation>
        <location evidence="1">Cell envelope</location>
    </subcellularLocation>
</comment>
<dbReference type="InterPro" id="IPR058636">
    <property type="entry name" value="Beta-barrel_YknX"/>
</dbReference>
<comment type="caution">
    <text evidence="4">The sequence shown here is derived from an EMBL/GenBank/DDBJ whole genome shotgun (WGS) entry which is preliminary data.</text>
</comment>
<evidence type="ECO:0000259" key="3">
    <source>
        <dbReference type="Pfam" id="PF25990"/>
    </source>
</evidence>
<feature type="non-terminal residue" evidence="4">
    <location>
        <position position="1"/>
    </location>
</feature>
<dbReference type="AlphaFoldDB" id="A0A0P9CZE7"/>
<dbReference type="GO" id="GO:0030313">
    <property type="term" value="C:cell envelope"/>
    <property type="evidence" value="ECO:0007669"/>
    <property type="project" value="UniProtKB-SubCell"/>
</dbReference>
<dbReference type="Pfam" id="PF25990">
    <property type="entry name" value="Beta-barrel_YknX"/>
    <property type="match status" value="1"/>
</dbReference>
<evidence type="ECO:0000256" key="2">
    <source>
        <dbReference type="ARBA" id="ARBA00023054"/>
    </source>
</evidence>
<dbReference type="EMBL" id="LJCR01000727">
    <property type="protein sequence ID" value="KPV51914.1"/>
    <property type="molecule type" value="Genomic_DNA"/>
</dbReference>
<dbReference type="PANTHER" id="PTHR32347:SF23">
    <property type="entry name" value="BLL5650 PROTEIN"/>
    <property type="match status" value="1"/>
</dbReference>
<feature type="domain" description="YknX-like beta-barrel" evidence="3">
    <location>
        <begin position="42"/>
        <end position="113"/>
    </location>
</feature>
<proteinExistence type="predicted"/>
<keyword evidence="2" id="KW-0175">Coiled coil</keyword>
<evidence type="ECO:0000256" key="1">
    <source>
        <dbReference type="ARBA" id="ARBA00004196"/>
    </source>
</evidence>
<evidence type="ECO:0000313" key="5">
    <source>
        <dbReference type="Proteomes" id="UP000050509"/>
    </source>
</evidence>
<dbReference type="Gene3D" id="2.40.30.170">
    <property type="match status" value="1"/>
</dbReference>
<reference evidence="4 5" key="1">
    <citation type="submission" date="2015-09" db="EMBL/GenBank/DDBJ databases">
        <title>Draft genome sequence of Kouleothrix aurantiaca JCM 19913.</title>
        <authorList>
            <person name="Hemp J."/>
        </authorList>
    </citation>
    <scope>NUCLEOTIDE SEQUENCE [LARGE SCALE GENOMIC DNA]</scope>
    <source>
        <strain evidence="4 5">COM-B</strain>
    </source>
</reference>
<dbReference type="PANTHER" id="PTHR32347">
    <property type="entry name" value="EFFLUX SYSTEM COMPONENT YKNX-RELATED"/>
    <property type="match status" value="1"/>
</dbReference>
<keyword evidence="5" id="KW-1185">Reference proteome</keyword>
<protein>
    <submittedName>
        <fullName evidence="4">Multidrug transporter</fullName>
    </submittedName>
</protein>
<gene>
    <name evidence="4" type="ORF">SE17_18545</name>
</gene>
<name>A0A0P9CZE7_9CHLR</name>
<dbReference type="InterPro" id="IPR050465">
    <property type="entry name" value="UPF0194_transport"/>
</dbReference>
<sequence>AELRAPFAGTVAALDATVGEFFAPGTPVAYVGDLGAWQVETTDLTELNVAAVQVGSPASITFDAIPELTLAGKVTRVRALGESKQGDITYTVTIALDKQDPRLRWNMTASATIDK</sequence>
<accession>A0A0P9CZE7</accession>